<protein>
    <submittedName>
        <fullName evidence="3">Uncharacterized protein</fullName>
    </submittedName>
</protein>
<evidence type="ECO:0000313" key="4">
    <source>
        <dbReference type="Proteomes" id="UP000266673"/>
    </source>
</evidence>
<feature type="coiled-coil region" evidence="1">
    <location>
        <begin position="66"/>
        <end position="96"/>
    </location>
</feature>
<evidence type="ECO:0000256" key="1">
    <source>
        <dbReference type="SAM" id="Coils"/>
    </source>
</evidence>
<dbReference type="STRING" id="44941.A0A397TTI7"/>
<dbReference type="GO" id="GO:0005634">
    <property type="term" value="C:nucleus"/>
    <property type="evidence" value="ECO:0007669"/>
    <property type="project" value="InterPro"/>
</dbReference>
<dbReference type="AlphaFoldDB" id="A0A397TTI7"/>
<evidence type="ECO:0000256" key="2">
    <source>
        <dbReference type="SAM" id="MobiDB-lite"/>
    </source>
</evidence>
<comment type="caution">
    <text evidence="3">The sequence shown here is derived from an EMBL/GenBank/DDBJ whole genome shotgun (WGS) entry which is preliminary data.</text>
</comment>
<dbReference type="OrthoDB" id="2370569at2759"/>
<dbReference type="GO" id="GO:0006368">
    <property type="term" value="P:transcription elongation by RNA polymerase II"/>
    <property type="evidence" value="ECO:0007669"/>
    <property type="project" value="InterPro"/>
</dbReference>
<keyword evidence="1" id="KW-0175">Coiled coil</keyword>
<accession>A0A397TTI7</accession>
<dbReference type="EMBL" id="QKWP01003120">
    <property type="protein sequence ID" value="RIB01445.1"/>
    <property type="molecule type" value="Genomic_DNA"/>
</dbReference>
<keyword evidence="4" id="KW-1185">Reference proteome</keyword>
<name>A0A397TTI7_9GLOM</name>
<evidence type="ECO:0000313" key="3">
    <source>
        <dbReference type="EMBL" id="RIB01445.1"/>
    </source>
</evidence>
<dbReference type="GO" id="GO:0003711">
    <property type="term" value="F:transcription elongation factor activity"/>
    <property type="evidence" value="ECO:0007669"/>
    <property type="project" value="InterPro"/>
</dbReference>
<dbReference type="PRINTS" id="PR02085">
    <property type="entry name" value="POLR2GRINL1"/>
</dbReference>
<organism evidence="3 4">
    <name type="scientific">Gigaspora rosea</name>
    <dbReference type="NCBI Taxonomy" id="44941"/>
    <lineage>
        <taxon>Eukaryota</taxon>
        <taxon>Fungi</taxon>
        <taxon>Fungi incertae sedis</taxon>
        <taxon>Mucoromycota</taxon>
        <taxon>Glomeromycotina</taxon>
        <taxon>Glomeromycetes</taxon>
        <taxon>Diversisporales</taxon>
        <taxon>Gigasporaceae</taxon>
        <taxon>Gigaspora</taxon>
    </lineage>
</organism>
<feature type="compositionally biased region" description="Acidic residues" evidence="2">
    <location>
        <begin position="174"/>
        <end position="183"/>
    </location>
</feature>
<reference evidence="3 4" key="1">
    <citation type="submission" date="2018-06" db="EMBL/GenBank/DDBJ databases">
        <title>Comparative genomics reveals the genomic features of Rhizophagus irregularis, R. cerebriforme, R. diaphanum and Gigaspora rosea, and their symbiotic lifestyle signature.</title>
        <authorList>
            <person name="Morin E."/>
            <person name="San Clemente H."/>
            <person name="Chen E.C.H."/>
            <person name="De La Providencia I."/>
            <person name="Hainaut M."/>
            <person name="Kuo A."/>
            <person name="Kohler A."/>
            <person name="Murat C."/>
            <person name="Tang N."/>
            <person name="Roy S."/>
            <person name="Loubradou J."/>
            <person name="Henrissat B."/>
            <person name="Grigoriev I.V."/>
            <person name="Corradi N."/>
            <person name="Roux C."/>
            <person name="Martin F.M."/>
        </authorList>
    </citation>
    <scope>NUCLEOTIDE SEQUENCE [LARGE SCALE GENOMIC DNA]</scope>
    <source>
        <strain evidence="3 4">DAOM 194757</strain>
    </source>
</reference>
<sequence length="201" mass="23615">MPQKREVTATLSYQAKASQRSLFIPRDTRDTKDITRLSQKDLQNQLEKNLRLLANEELISKLPDNGQKLHETNARIKKQLEKLKSKTMTLDQLENQLSNIVISDNKPQANKMGKYHDNNRTTNIIPISESIKLQEKQNRFEEEIRFRQLTEQFEKMTVKSDMGNFTQYRTTGDGELEEIVSDEESSHSHYSEEEEDDDQYY</sequence>
<dbReference type="Proteomes" id="UP000266673">
    <property type="component" value="Unassembled WGS sequence"/>
</dbReference>
<feature type="region of interest" description="Disordered" evidence="2">
    <location>
        <begin position="164"/>
        <end position="201"/>
    </location>
</feature>
<gene>
    <name evidence="3" type="ORF">C2G38_2256184</name>
</gene>
<dbReference type="InterPro" id="IPR026213">
    <property type="entry name" value="GRINL1"/>
</dbReference>
<proteinExistence type="predicted"/>
<feature type="compositionally biased region" description="Acidic residues" evidence="2">
    <location>
        <begin position="192"/>
        <end position="201"/>
    </location>
</feature>